<feature type="signal peptide" evidence="1">
    <location>
        <begin position="1"/>
        <end position="27"/>
    </location>
</feature>
<keyword evidence="1" id="KW-0732">Signal</keyword>
<gene>
    <name evidence="2" type="ORF">AB675_984</name>
</gene>
<comment type="caution">
    <text evidence="2">The sequence shown here is derived from an EMBL/GenBank/DDBJ whole genome shotgun (WGS) entry which is preliminary data.</text>
</comment>
<organism evidence="2 3">
    <name type="scientific">Cyphellophora attinorum</name>
    <dbReference type="NCBI Taxonomy" id="1664694"/>
    <lineage>
        <taxon>Eukaryota</taxon>
        <taxon>Fungi</taxon>
        <taxon>Dikarya</taxon>
        <taxon>Ascomycota</taxon>
        <taxon>Pezizomycotina</taxon>
        <taxon>Eurotiomycetes</taxon>
        <taxon>Chaetothyriomycetidae</taxon>
        <taxon>Chaetothyriales</taxon>
        <taxon>Cyphellophoraceae</taxon>
        <taxon>Cyphellophora</taxon>
    </lineage>
</organism>
<dbReference type="EMBL" id="LFJN01000020">
    <property type="protein sequence ID" value="KPI38150.1"/>
    <property type="molecule type" value="Genomic_DNA"/>
</dbReference>
<dbReference type="AlphaFoldDB" id="A0A0N1H1E6"/>
<dbReference type="GeneID" id="28742290"/>
<evidence type="ECO:0000256" key="1">
    <source>
        <dbReference type="SAM" id="SignalP"/>
    </source>
</evidence>
<accession>A0A0N1H1E6</accession>
<proteinExistence type="predicted"/>
<dbReference type="VEuPathDB" id="FungiDB:AB675_984"/>
<evidence type="ECO:0000313" key="3">
    <source>
        <dbReference type="Proteomes" id="UP000038010"/>
    </source>
</evidence>
<dbReference type="RefSeq" id="XP_017998113.1">
    <property type="nucleotide sequence ID" value="XM_018150421.1"/>
</dbReference>
<feature type="chain" id="PRO_5005872898" evidence="1">
    <location>
        <begin position="28"/>
        <end position="284"/>
    </location>
</feature>
<protein>
    <submittedName>
        <fullName evidence="2">Uncharacterized protein</fullName>
    </submittedName>
</protein>
<reference evidence="2 3" key="1">
    <citation type="submission" date="2015-06" db="EMBL/GenBank/DDBJ databases">
        <title>Draft genome of the ant-associated black yeast Phialophora attae CBS 131958.</title>
        <authorList>
            <person name="Moreno L.F."/>
            <person name="Stielow B.J."/>
            <person name="de Hoog S."/>
            <person name="Vicente V.A."/>
            <person name="Weiss V.A."/>
            <person name="de Vries M."/>
            <person name="Cruz L.M."/>
            <person name="Souza E.M."/>
        </authorList>
    </citation>
    <scope>NUCLEOTIDE SEQUENCE [LARGE SCALE GENOMIC DNA]</scope>
    <source>
        <strain evidence="2 3">CBS 131958</strain>
    </source>
</reference>
<sequence>MPTFRAVRHFVGAVFTFLAVLCVLNRACLESYSCLYDLYQHKTGIFARMAYLFNSYIRMSGFTETAWAHFTNKHYLSVPVWVLSSIWLSWRAMAPYRPCRLCLHTSRMVVHAASKLIEGSAACGSRMDDWITQQIDNFCINMCAKAWNALNATNDFHDDDEENHSRQTSKTLKRYKRQIRRKLAAHARSHALRNFRALSTARPMATVAEAPDDHEDLGDSRLRRENEAFGSWIESRFVNRMAQIGMSGDEALRWWRRDYGLRKGLFMKEWENQTVGQYVLEMSS</sequence>
<name>A0A0N1H1E6_9EURO</name>
<keyword evidence="3" id="KW-1185">Reference proteome</keyword>
<evidence type="ECO:0000313" key="2">
    <source>
        <dbReference type="EMBL" id="KPI38150.1"/>
    </source>
</evidence>
<dbReference type="Proteomes" id="UP000038010">
    <property type="component" value="Unassembled WGS sequence"/>
</dbReference>